<dbReference type="KEGG" id="pbor:BSF38_01667"/>
<evidence type="ECO:0000256" key="2">
    <source>
        <dbReference type="SAM" id="MobiDB-lite"/>
    </source>
</evidence>
<organism evidence="3 4">
    <name type="scientific">Paludisphaera borealis</name>
    <dbReference type="NCBI Taxonomy" id="1387353"/>
    <lineage>
        <taxon>Bacteria</taxon>
        <taxon>Pseudomonadati</taxon>
        <taxon>Planctomycetota</taxon>
        <taxon>Planctomycetia</taxon>
        <taxon>Isosphaerales</taxon>
        <taxon>Isosphaeraceae</taxon>
        <taxon>Paludisphaera</taxon>
    </lineage>
</organism>
<feature type="compositionally biased region" description="Basic and acidic residues" evidence="2">
    <location>
        <begin position="233"/>
        <end position="242"/>
    </location>
</feature>
<evidence type="ECO:0008006" key="5">
    <source>
        <dbReference type="Google" id="ProtNLM"/>
    </source>
</evidence>
<evidence type="ECO:0000256" key="1">
    <source>
        <dbReference type="SAM" id="Coils"/>
    </source>
</evidence>
<keyword evidence="4" id="KW-1185">Reference proteome</keyword>
<sequence>MAEPRSKRNVPIPYRFGAAPALLALLLGTQPGCTREFFREWANQDVSEAVFEKSRDPRWRLDTFSIEPPAMSRFADPYDPDFPPAPPDDHATAALSPVPQSPDNQLMIPAEGTGYIEMLERWQQERESLPKPPKRGNGAKPAQPNGPEGVGQPAAPPGPSQTPSPFLPGAAAPPGAGATTPPQASTWKLDQKAGAEARKTTPILLADARTAGAKKVIPPPRPASSFATANAEQPRRSQDGAVRRTAQQAVDADNSIRGVRPGDSEKKPLGQPDSTLTPVSPVPLDPNPNERDMADPNLARPGQMTPEGPKGAFTQEQAAELSGVLVPSIPELNEAAAAGLPSNSNPYKVTMQQAFTLALINSRAYQSQLEGVYSTALAVTLQRFQFQPQFYAGLSPQTSPLAGFAGAIPPNRFNYQTRFSPGGQVSALQISEVAGVGKLLNSGGQLALGFANQVVFNLVGKNPIQPSVQSSLPISFFQPFLRGGGRAVILEALTQAERNLVYQVRSFAKFRQEFIVAVLMGSTVQSLGTTFGGTAFSTGSNSDPTTGFIPVAFNLAQVSIDRRNVAYFEQLVNLYTQLIDGEASGLTQLQVDQARSNLVRARQTLVQDTLTYRFSLDQFKQQLGLPPDLPMICDLSLVQPFVDVWDSIDDWQRDPKRDLKDLPTLVGKVPQLEDVVIDGRSMLGLYKGSTTYSEEEELEDVLQAGVRTALEYRLDVMNQRAQLYDTWRQIRVQANSLKGILNVGVTNQVLTPPTSTNPFGFFSQATQFSLVLNAELPLIRLAERNNFRAAIVNYERQRRNLQNIEDSLKVQLRQDIRQMQVAAITYEIAKQSLELNIRLKDQAFEQIIAPPREGPARAWLSRPTRRPKPRT</sequence>
<accession>A0A1U7CMQ6</accession>
<dbReference type="AlphaFoldDB" id="A0A1U7CMQ6"/>
<feature type="compositionally biased region" description="Basic and acidic residues" evidence="2">
    <location>
        <begin position="189"/>
        <end position="199"/>
    </location>
</feature>
<feature type="compositionally biased region" description="Low complexity" evidence="2">
    <location>
        <begin position="168"/>
        <end position="182"/>
    </location>
</feature>
<evidence type="ECO:0000313" key="4">
    <source>
        <dbReference type="Proteomes" id="UP000186309"/>
    </source>
</evidence>
<dbReference type="PANTHER" id="PTHR30203:SF33">
    <property type="entry name" value="BLR4455 PROTEIN"/>
    <property type="match status" value="1"/>
</dbReference>
<dbReference type="STRING" id="1387353.BSF38_01667"/>
<dbReference type="GO" id="GO:0015562">
    <property type="term" value="F:efflux transmembrane transporter activity"/>
    <property type="evidence" value="ECO:0007669"/>
    <property type="project" value="InterPro"/>
</dbReference>
<proteinExistence type="predicted"/>
<reference evidence="4" key="1">
    <citation type="submission" date="2016-12" db="EMBL/GenBank/DDBJ databases">
        <title>Comparative genomics of four Isosphaeraceae planctomycetes: a common pool of plasmids and glycoside hydrolase genes.</title>
        <authorList>
            <person name="Ivanova A."/>
        </authorList>
    </citation>
    <scope>NUCLEOTIDE SEQUENCE [LARGE SCALE GENOMIC DNA]</scope>
    <source>
        <strain evidence="4">PX4</strain>
    </source>
</reference>
<feature type="region of interest" description="Disordered" evidence="2">
    <location>
        <begin position="75"/>
        <end position="108"/>
    </location>
</feature>
<keyword evidence="1" id="KW-0175">Coiled coil</keyword>
<dbReference type="EMBL" id="CP019082">
    <property type="protein sequence ID" value="APW60201.1"/>
    <property type="molecule type" value="Genomic_DNA"/>
</dbReference>
<gene>
    <name evidence="3" type="ORF">BSF38_01667</name>
</gene>
<evidence type="ECO:0000313" key="3">
    <source>
        <dbReference type="EMBL" id="APW60201.1"/>
    </source>
</evidence>
<feature type="compositionally biased region" description="Pro residues" evidence="2">
    <location>
        <begin position="154"/>
        <end position="166"/>
    </location>
</feature>
<protein>
    <recommendedName>
        <fullName evidence="5">Outer membrane efflux protein</fullName>
    </recommendedName>
</protein>
<dbReference type="PANTHER" id="PTHR30203">
    <property type="entry name" value="OUTER MEMBRANE CATION EFFLUX PROTEIN"/>
    <property type="match status" value="1"/>
</dbReference>
<dbReference type="RefSeq" id="WP_076344671.1">
    <property type="nucleotide sequence ID" value="NZ_CP019082.1"/>
</dbReference>
<feature type="coiled-coil region" evidence="1">
    <location>
        <begin position="784"/>
        <end position="814"/>
    </location>
</feature>
<feature type="region of interest" description="Disordered" evidence="2">
    <location>
        <begin position="125"/>
        <end position="311"/>
    </location>
</feature>
<dbReference type="Proteomes" id="UP000186309">
    <property type="component" value="Chromosome"/>
</dbReference>
<name>A0A1U7CMQ6_9BACT</name>
<dbReference type="SUPFAM" id="SSF56954">
    <property type="entry name" value="Outer membrane efflux proteins (OEP)"/>
    <property type="match status" value="1"/>
</dbReference>
<dbReference type="Gene3D" id="1.20.1600.10">
    <property type="entry name" value="Outer membrane efflux proteins (OEP)"/>
    <property type="match status" value="1"/>
</dbReference>
<dbReference type="InterPro" id="IPR010131">
    <property type="entry name" value="MdtP/NodT-like"/>
</dbReference>